<accession>A0A3E0VSM3</accession>
<dbReference type="InterPro" id="IPR029044">
    <property type="entry name" value="Nucleotide-diphossugar_trans"/>
</dbReference>
<dbReference type="Proteomes" id="UP000256709">
    <property type="component" value="Unassembled WGS sequence"/>
</dbReference>
<evidence type="ECO:0000313" key="2">
    <source>
        <dbReference type="Proteomes" id="UP000256709"/>
    </source>
</evidence>
<dbReference type="Pfam" id="PF13641">
    <property type="entry name" value="Glyco_tranf_2_3"/>
    <property type="match status" value="1"/>
</dbReference>
<dbReference type="OrthoDB" id="9771846at2"/>
<gene>
    <name evidence="1" type="ORF">B7R21_09210</name>
</gene>
<comment type="caution">
    <text evidence="1">The sequence shown here is derived from an EMBL/GenBank/DDBJ whole genome shotgun (WGS) entry which is preliminary data.</text>
</comment>
<dbReference type="PANTHER" id="PTHR43179:SF7">
    <property type="entry name" value="RHAMNOSYLTRANSFERASE WBBL"/>
    <property type="match status" value="1"/>
</dbReference>
<organism evidence="1 2">
    <name type="scientific">Subtercola boreus</name>
    <dbReference type="NCBI Taxonomy" id="120213"/>
    <lineage>
        <taxon>Bacteria</taxon>
        <taxon>Bacillati</taxon>
        <taxon>Actinomycetota</taxon>
        <taxon>Actinomycetes</taxon>
        <taxon>Micrococcales</taxon>
        <taxon>Microbacteriaceae</taxon>
        <taxon>Subtercola</taxon>
    </lineage>
</organism>
<dbReference type="Gene3D" id="3.90.550.10">
    <property type="entry name" value="Spore Coat Polysaccharide Biosynthesis Protein SpsA, Chain A"/>
    <property type="match status" value="1"/>
</dbReference>
<evidence type="ECO:0008006" key="3">
    <source>
        <dbReference type="Google" id="ProtNLM"/>
    </source>
</evidence>
<dbReference type="AlphaFoldDB" id="A0A3E0VSM3"/>
<reference evidence="1 2" key="1">
    <citation type="submission" date="2017-04" db="EMBL/GenBank/DDBJ databases">
        <title>Comparative genome analysis of Subtercola boreus.</title>
        <authorList>
            <person name="Cho Y.-J."/>
            <person name="Cho A."/>
            <person name="Kim O.-S."/>
            <person name="Lee J.-I."/>
        </authorList>
    </citation>
    <scope>NUCLEOTIDE SEQUENCE [LARGE SCALE GENOMIC DNA]</scope>
    <source>
        <strain evidence="1 2">P27444</strain>
    </source>
</reference>
<dbReference type="RefSeq" id="WP_116282954.1">
    <property type="nucleotide sequence ID" value="NZ_NBXA01000020.1"/>
</dbReference>
<protein>
    <recommendedName>
        <fullName evidence="3">Glycosyltransferase</fullName>
    </recommendedName>
</protein>
<dbReference type="SUPFAM" id="SSF53448">
    <property type="entry name" value="Nucleotide-diphospho-sugar transferases"/>
    <property type="match status" value="1"/>
</dbReference>
<name>A0A3E0VSM3_9MICO</name>
<proteinExistence type="predicted"/>
<evidence type="ECO:0000313" key="1">
    <source>
        <dbReference type="EMBL" id="RFA13012.1"/>
    </source>
</evidence>
<sequence length="324" mass="36035">MSSSSFSQLAIVVVNYGSTSLLEANLAPLTRRQPELTVVIVDNFSTEEERTRLIALAARENWNTVLPTGNTGFGGGMNRGVLHAEQLGAKLLLLLNPDVEIAEKALELLTEAGLADGDTLYSPQILRPDGSVWFNGSDLYLNDGRIRSARRRTAGSLVAIEPWLSGACLLLTRELWNSTGGFDEQYFLYWEDVDFSHRVARAGGRLQVVTEAIAVHAEGGTHEGGGYSHAGEPKSNTYYYYNIRNRLLFAVRHLDDQGLVRWSGLTRTIAWEVLQQGGRRQFTRSLSPLFAAFRGMRDGRRLVKEELRSRRRRALALGRDAAAR</sequence>
<dbReference type="EMBL" id="NBXA01000020">
    <property type="protein sequence ID" value="RFA13012.1"/>
    <property type="molecule type" value="Genomic_DNA"/>
</dbReference>
<dbReference type="PANTHER" id="PTHR43179">
    <property type="entry name" value="RHAMNOSYLTRANSFERASE WBBL"/>
    <property type="match status" value="1"/>
</dbReference>